<name>A0ABW8T183_9CLOT</name>
<evidence type="ECO:0000256" key="2">
    <source>
        <dbReference type="ARBA" id="ARBA00023125"/>
    </source>
</evidence>
<dbReference type="SUPFAM" id="SSF48008">
    <property type="entry name" value="GntR ligand-binding domain-like"/>
    <property type="match status" value="1"/>
</dbReference>
<reference evidence="5 6" key="1">
    <citation type="submission" date="2024-11" db="EMBL/GenBank/DDBJ databases">
        <authorList>
            <person name="Heng Y.C."/>
            <person name="Lim A.C.H."/>
            <person name="Lee J.K.Y."/>
            <person name="Kittelmann S."/>
        </authorList>
    </citation>
    <scope>NUCLEOTIDE SEQUENCE [LARGE SCALE GENOMIC DNA]</scope>
    <source>
        <strain evidence="5 6">WILCCON 0185</strain>
    </source>
</reference>
<dbReference type="InterPro" id="IPR036390">
    <property type="entry name" value="WH_DNA-bd_sf"/>
</dbReference>
<dbReference type="SMART" id="SM00895">
    <property type="entry name" value="FCD"/>
    <property type="match status" value="1"/>
</dbReference>
<dbReference type="Gene3D" id="1.20.120.530">
    <property type="entry name" value="GntR ligand-binding domain-like"/>
    <property type="match status" value="1"/>
</dbReference>
<feature type="domain" description="HTH gntR-type" evidence="4">
    <location>
        <begin position="8"/>
        <end position="76"/>
    </location>
</feature>
<organism evidence="5 6">
    <name type="scientific">Candidatus Clostridium stratigraminis</name>
    <dbReference type="NCBI Taxonomy" id="3381661"/>
    <lineage>
        <taxon>Bacteria</taxon>
        <taxon>Bacillati</taxon>
        <taxon>Bacillota</taxon>
        <taxon>Clostridia</taxon>
        <taxon>Eubacteriales</taxon>
        <taxon>Clostridiaceae</taxon>
        <taxon>Clostridium</taxon>
    </lineage>
</organism>
<dbReference type="Gene3D" id="1.10.10.10">
    <property type="entry name" value="Winged helix-like DNA-binding domain superfamily/Winged helix DNA-binding domain"/>
    <property type="match status" value="1"/>
</dbReference>
<evidence type="ECO:0000313" key="6">
    <source>
        <dbReference type="Proteomes" id="UP001623591"/>
    </source>
</evidence>
<protein>
    <submittedName>
        <fullName evidence="5">FadR/GntR family transcriptional regulator</fullName>
    </submittedName>
</protein>
<dbReference type="Proteomes" id="UP001623591">
    <property type="component" value="Unassembled WGS sequence"/>
</dbReference>
<dbReference type="PANTHER" id="PTHR43537">
    <property type="entry name" value="TRANSCRIPTIONAL REGULATOR, GNTR FAMILY"/>
    <property type="match status" value="1"/>
</dbReference>
<dbReference type="Pfam" id="PF07729">
    <property type="entry name" value="FCD"/>
    <property type="match status" value="1"/>
</dbReference>
<dbReference type="RefSeq" id="WP_406768497.1">
    <property type="nucleotide sequence ID" value="NZ_JBJHZZ010000001.1"/>
</dbReference>
<sequence length="229" mass="26050">MFTPIKSTKVYEHVVQQIKQMIIDGTLKKGDKLPTERELSEQLQVSRASIREAIKSLEVIGLLEAKQGAGNYIKESFDQVLFEPMSMIFMLESRNPNEIVELREAMELEAAALAAKNIDKSELEEIRLLVDKIKNCEDEEITAAYDKSFHYAIAKASKNVLIMSVLNVISSLIDEVIIGSRKKILSVQANKERLNNQHELIYSALKNKNAVEAYEAMKGHFELIKNYYI</sequence>
<keyword evidence="1" id="KW-0805">Transcription regulation</keyword>
<dbReference type="PANTHER" id="PTHR43537:SF43">
    <property type="entry name" value="GNTR-FAMILY TRANSCRIPTIONAL REGULATOR"/>
    <property type="match status" value="1"/>
</dbReference>
<dbReference type="PROSITE" id="PS50949">
    <property type="entry name" value="HTH_GNTR"/>
    <property type="match status" value="1"/>
</dbReference>
<evidence type="ECO:0000259" key="4">
    <source>
        <dbReference type="PROSITE" id="PS50949"/>
    </source>
</evidence>
<evidence type="ECO:0000256" key="3">
    <source>
        <dbReference type="ARBA" id="ARBA00023163"/>
    </source>
</evidence>
<dbReference type="Pfam" id="PF00392">
    <property type="entry name" value="GntR"/>
    <property type="match status" value="1"/>
</dbReference>
<dbReference type="InterPro" id="IPR011711">
    <property type="entry name" value="GntR_C"/>
</dbReference>
<accession>A0ABW8T183</accession>
<dbReference type="SUPFAM" id="SSF46785">
    <property type="entry name" value="Winged helix' DNA-binding domain"/>
    <property type="match status" value="1"/>
</dbReference>
<keyword evidence="6" id="KW-1185">Reference proteome</keyword>
<gene>
    <name evidence="5" type="ORF">ACJDUG_03525</name>
</gene>
<dbReference type="EMBL" id="JBJHZZ010000001">
    <property type="protein sequence ID" value="MFL0246046.1"/>
    <property type="molecule type" value="Genomic_DNA"/>
</dbReference>
<dbReference type="InterPro" id="IPR000524">
    <property type="entry name" value="Tscrpt_reg_HTH_GntR"/>
</dbReference>
<evidence type="ECO:0000313" key="5">
    <source>
        <dbReference type="EMBL" id="MFL0246046.1"/>
    </source>
</evidence>
<proteinExistence type="predicted"/>
<dbReference type="SMART" id="SM00345">
    <property type="entry name" value="HTH_GNTR"/>
    <property type="match status" value="1"/>
</dbReference>
<evidence type="ECO:0000256" key="1">
    <source>
        <dbReference type="ARBA" id="ARBA00023015"/>
    </source>
</evidence>
<dbReference type="InterPro" id="IPR036388">
    <property type="entry name" value="WH-like_DNA-bd_sf"/>
</dbReference>
<dbReference type="PRINTS" id="PR00035">
    <property type="entry name" value="HTHGNTR"/>
</dbReference>
<keyword evidence="3" id="KW-0804">Transcription</keyword>
<comment type="caution">
    <text evidence="5">The sequence shown here is derived from an EMBL/GenBank/DDBJ whole genome shotgun (WGS) entry which is preliminary data.</text>
</comment>
<dbReference type="CDD" id="cd07377">
    <property type="entry name" value="WHTH_GntR"/>
    <property type="match status" value="1"/>
</dbReference>
<keyword evidence="2" id="KW-0238">DNA-binding</keyword>
<dbReference type="InterPro" id="IPR008920">
    <property type="entry name" value="TF_FadR/GntR_C"/>
</dbReference>